<dbReference type="EMBL" id="CP074133">
    <property type="protein sequence ID" value="QUX20317.1"/>
    <property type="molecule type" value="Genomic_DNA"/>
</dbReference>
<dbReference type="Proteomes" id="UP000676079">
    <property type="component" value="Chromosome"/>
</dbReference>
<protein>
    <submittedName>
        <fullName evidence="2">Uncharacterized protein</fullName>
    </submittedName>
</protein>
<organism evidence="2 3">
    <name type="scientific">Nocardiopsis changdeensis</name>
    <dbReference type="NCBI Taxonomy" id="2831969"/>
    <lineage>
        <taxon>Bacteria</taxon>
        <taxon>Bacillati</taxon>
        <taxon>Actinomycetota</taxon>
        <taxon>Actinomycetes</taxon>
        <taxon>Streptosporangiales</taxon>
        <taxon>Nocardiopsidaceae</taxon>
        <taxon>Nocardiopsis</taxon>
    </lineage>
</organism>
<keyword evidence="3" id="KW-1185">Reference proteome</keyword>
<proteinExistence type="predicted"/>
<evidence type="ECO:0000313" key="3">
    <source>
        <dbReference type="Proteomes" id="UP000676079"/>
    </source>
</evidence>
<sequence length="92" mass="10192">MAVKVIQSNGAERHFRDDRERGSYRYDIHPSGALRIIKTPDYSRGLDSSWVVLVYGPTAWNAVSGTGWGGTDDNLTGPHHNDDPPSDEGFTF</sequence>
<gene>
    <name evidence="2" type="ORF">KGD84_17460</name>
</gene>
<accession>A0ABX8BH16</accession>
<evidence type="ECO:0000313" key="2">
    <source>
        <dbReference type="EMBL" id="QUX20317.1"/>
    </source>
</evidence>
<dbReference type="RefSeq" id="WP_220561512.1">
    <property type="nucleotide sequence ID" value="NZ_CP074133.1"/>
</dbReference>
<evidence type="ECO:0000256" key="1">
    <source>
        <dbReference type="SAM" id="MobiDB-lite"/>
    </source>
</evidence>
<feature type="region of interest" description="Disordered" evidence="1">
    <location>
        <begin position="66"/>
        <end position="92"/>
    </location>
</feature>
<name>A0ABX8BH16_9ACTN</name>
<reference evidence="2 3" key="1">
    <citation type="submission" date="2021-05" db="EMBL/GenBank/DDBJ databases">
        <title>Direct Submission.</title>
        <authorList>
            <person name="Li K."/>
            <person name="Gao J."/>
        </authorList>
    </citation>
    <scope>NUCLEOTIDE SEQUENCE [LARGE SCALE GENOMIC DNA]</scope>
    <source>
        <strain evidence="2 3">Mg02</strain>
    </source>
</reference>